<reference evidence="1" key="1">
    <citation type="submission" date="2021-01" db="EMBL/GenBank/DDBJ databases">
        <authorList>
            <consortium name="Genoscope - CEA"/>
            <person name="William W."/>
        </authorList>
    </citation>
    <scope>NUCLEOTIDE SEQUENCE</scope>
</reference>
<proteinExistence type="predicted"/>
<dbReference type="Proteomes" id="UP000688137">
    <property type="component" value="Unassembled WGS sequence"/>
</dbReference>
<evidence type="ECO:0000313" key="1">
    <source>
        <dbReference type="EMBL" id="CAD8057542.1"/>
    </source>
</evidence>
<gene>
    <name evidence="1" type="ORF">PPRIM_AZ9-3.1.T0260096</name>
</gene>
<protein>
    <recommendedName>
        <fullName evidence="3">Zinc-finger domain-containing protein</fullName>
    </recommendedName>
</protein>
<comment type="caution">
    <text evidence="1">The sequence shown here is derived from an EMBL/GenBank/DDBJ whole genome shotgun (WGS) entry which is preliminary data.</text>
</comment>
<organism evidence="1 2">
    <name type="scientific">Paramecium primaurelia</name>
    <dbReference type="NCBI Taxonomy" id="5886"/>
    <lineage>
        <taxon>Eukaryota</taxon>
        <taxon>Sar</taxon>
        <taxon>Alveolata</taxon>
        <taxon>Ciliophora</taxon>
        <taxon>Intramacronucleata</taxon>
        <taxon>Oligohymenophorea</taxon>
        <taxon>Peniculida</taxon>
        <taxon>Parameciidae</taxon>
        <taxon>Paramecium</taxon>
    </lineage>
</organism>
<name>A0A8S1KW25_PARPR</name>
<evidence type="ECO:0008006" key="3">
    <source>
        <dbReference type="Google" id="ProtNLM"/>
    </source>
</evidence>
<dbReference type="EMBL" id="CAJJDM010000025">
    <property type="protein sequence ID" value="CAD8057542.1"/>
    <property type="molecule type" value="Genomic_DNA"/>
</dbReference>
<dbReference type="AlphaFoldDB" id="A0A8S1KW25"/>
<sequence length="533" mass="64252">MDKNVDSQFTSTFWRQIHEEYFMIEAPVSLSNLIKQQKQIPNNVNQQAKELIQKVLKLSKRKKSRIEQLNESNLMHRLHLILMQREQSSEPIKKLIDEMVDRICEDKLITELHKCSKLIKNIHLLPEEKQIDIYYQEEQQLQSLHYQIDWPDQISQVIMELENDLNQVQQKNTQSIESLQTHVLEINQSLRYQYSIQKIGEFTLKINRNKVQHHQEELDYLYNLIQMYEDYQVAESIAKVIYNQLNNKFIIILDRYLSPNPIELSQQQFESLQRLREIPINLTEQEQESHLNKYNQDFEMCHYCRKMIDKSKQKQCTYNHVYMNLHQYNDELLNQQRYSISNKDMQKFYQDLYSANYIIENDQIQCQKYFCYKCLRNEFDEYDIYDKEWICPLCKGLCLCIRCQRNDVIYKLKRNLLEINGNLDLLYEQSLFEQLVSHKRKLIQDISLDFINILKVTSETEEILTSKICKKKIKLNITKQIKKKKNSDTILVLPNYINNIDSSSQSTKIKKKNKFRRLIPNDTITELLYEYIS</sequence>
<accession>A0A8S1KW25</accession>
<keyword evidence="2" id="KW-1185">Reference proteome</keyword>
<dbReference type="OMA" id="HEEYFMI"/>
<evidence type="ECO:0000313" key="2">
    <source>
        <dbReference type="Proteomes" id="UP000688137"/>
    </source>
</evidence>